<dbReference type="PANTHER" id="PTHR31569:SF4">
    <property type="entry name" value="SWIM-TYPE DOMAIN-CONTAINING PROTEIN"/>
    <property type="match status" value="1"/>
</dbReference>
<dbReference type="OrthoDB" id="128162at2759"/>
<name>A0A225UWB0_9STRA</name>
<sequence length="123" mass="14264">MYSTTREAFDRARDSLEKFCKGDCPSICNKPCPEIFTYFQDNWESCSDMWANHGRGNYFTAGNTTTNRIETSWNQLKRLLGRKIDRTIAGLLHNQVNIAHHLLTSLSKFSTQSEQMRSLRFCC</sequence>
<protein>
    <submittedName>
        <fullName evidence="1">Uncharacterized protein</fullName>
    </submittedName>
</protein>
<evidence type="ECO:0000313" key="2">
    <source>
        <dbReference type="Proteomes" id="UP000198211"/>
    </source>
</evidence>
<evidence type="ECO:0000313" key="1">
    <source>
        <dbReference type="EMBL" id="OWY96479.1"/>
    </source>
</evidence>
<keyword evidence="2" id="KW-1185">Reference proteome</keyword>
<dbReference type="PANTHER" id="PTHR31569">
    <property type="entry name" value="SWIM-TYPE DOMAIN-CONTAINING PROTEIN"/>
    <property type="match status" value="1"/>
</dbReference>
<comment type="caution">
    <text evidence="1">The sequence shown here is derived from an EMBL/GenBank/DDBJ whole genome shotgun (WGS) entry which is preliminary data.</text>
</comment>
<reference evidence="2" key="1">
    <citation type="submission" date="2017-03" db="EMBL/GenBank/DDBJ databases">
        <title>Phytopthora megakarya and P. palmivora, two closely related causual agents of cacao black pod achieved similar genome size and gene model numbers by different mechanisms.</title>
        <authorList>
            <person name="Ali S."/>
            <person name="Shao J."/>
            <person name="Larry D.J."/>
            <person name="Kronmiller B."/>
            <person name="Shen D."/>
            <person name="Strem M.D."/>
            <person name="Melnick R.L."/>
            <person name="Guiltinan M.J."/>
            <person name="Tyler B.M."/>
            <person name="Meinhardt L.W."/>
            <person name="Bailey B.A."/>
        </authorList>
    </citation>
    <scope>NUCLEOTIDE SEQUENCE [LARGE SCALE GENOMIC DNA]</scope>
    <source>
        <strain evidence="2">zdho120</strain>
    </source>
</reference>
<gene>
    <name evidence="1" type="ORF">PHMEG_00033244</name>
</gene>
<accession>A0A225UWB0</accession>
<proteinExistence type="predicted"/>
<dbReference type="EMBL" id="NBNE01011578">
    <property type="protein sequence ID" value="OWY96479.1"/>
    <property type="molecule type" value="Genomic_DNA"/>
</dbReference>
<organism evidence="1 2">
    <name type="scientific">Phytophthora megakarya</name>
    <dbReference type="NCBI Taxonomy" id="4795"/>
    <lineage>
        <taxon>Eukaryota</taxon>
        <taxon>Sar</taxon>
        <taxon>Stramenopiles</taxon>
        <taxon>Oomycota</taxon>
        <taxon>Peronosporomycetes</taxon>
        <taxon>Peronosporales</taxon>
        <taxon>Peronosporaceae</taxon>
        <taxon>Phytophthora</taxon>
    </lineage>
</organism>
<dbReference type="InterPro" id="IPR052579">
    <property type="entry name" value="Zinc_finger_SWIM"/>
</dbReference>
<dbReference type="Proteomes" id="UP000198211">
    <property type="component" value="Unassembled WGS sequence"/>
</dbReference>
<dbReference type="AlphaFoldDB" id="A0A225UWB0"/>